<dbReference type="KEGG" id="sphv:F9278_41995"/>
<dbReference type="InterPro" id="IPR001647">
    <property type="entry name" value="HTH_TetR"/>
</dbReference>
<dbReference type="InterPro" id="IPR036271">
    <property type="entry name" value="Tet_transcr_reg_TetR-rel_C_sf"/>
</dbReference>
<dbReference type="AlphaFoldDB" id="A0A5P8KF81"/>
<dbReference type="PANTHER" id="PTHR30055:SF234">
    <property type="entry name" value="HTH-TYPE TRANSCRIPTIONAL REGULATOR BETI"/>
    <property type="match status" value="1"/>
</dbReference>
<keyword evidence="2" id="KW-0805">Transcription regulation</keyword>
<name>A0A5P8KF81_9ACTN</name>
<keyword evidence="1" id="KW-0678">Repressor</keyword>
<protein>
    <submittedName>
        <fullName evidence="8">TetR/AcrR family transcriptional regulator</fullName>
    </submittedName>
</protein>
<evidence type="ECO:0000256" key="5">
    <source>
        <dbReference type="PROSITE-ProRule" id="PRU00335"/>
    </source>
</evidence>
<dbReference type="PRINTS" id="PR00455">
    <property type="entry name" value="HTHTETR"/>
</dbReference>
<organism evidence="8 9">
    <name type="scientific">Streptomyces phaeolivaceus</name>
    <dbReference type="NCBI Taxonomy" id="2653200"/>
    <lineage>
        <taxon>Bacteria</taxon>
        <taxon>Bacillati</taxon>
        <taxon>Actinomycetota</taxon>
        <taxon>Actinomycetes</taxon>
        <taxon>Kitasatosporales</taxon>
        <taxon>Streptomycetaceae</taxon>
        <taxon>Streptomyces</taxon>
    </lineage>
</organism>
<dbReference type="PANTHER" id="PTHR30055">
    <property type="entry name" value="HTH-TYPE TRANSCRIPTIONAL REGULATOR RUTR"/>
    <property type="match status" value="1"/>
</dbReference>
<dbReference type="Proteomes" id="UP000327294">
    <property type="component" value="Chromosome"/>
</dbReference>
<evidence type="ECO:0000256" key="3">
    <source>
        <dbReference type="ARBA" id="ARBA00023125"/>
    </source>
</evidence>
<sequence length="230" mass="25669">MTYVTNQDEANESPDGPRHRRRRRTGPYAAADERRRLITESAVEHFAQWGYHNASLPKIAAAVGISPAGLLHHFGSKRELLMAVLQARAEHAAKTFYEGMGEPDGLDALEMLRRMAAQTEFNLTQPGLVQMYAVLSAEAANPEHPAHAYFRERYDTIRGRVERTLRHGVGSGLLHEDVDCAAVAREILAVSDGFQVQWAMSDGRWDMLGAYRGYVDRLARTLTRSGHGID</sequence>
<dbReference type="InterPro" id="IPR050109">
    <property type="entry name" value="HTH-type_TetR-like_transc_reg"/>
</dbReference>
<evidence type="ECO:0000256" key="6">
    <source>
        <dbReference type="SAM" id="MobiDB-lite"/>
    </source>
</evidence>
<keyword evidence="9" id="KW-1185">Reference proteome</keyword>
<gene>
    <name evidence="8" type="ORF">F9278_41995</name>
</gene>
<dbReference type="EMBL" id="CP045096">
    <property type="protein sequence ID" value="QFR01675.1"/>
    <property type="molecule type" value="Genomic_DNA"/>
</dbReference>
<dbReference type="InterPro" id="IPR009057">
    <property type="entry name" value="Homeodomain-like_sf"/>
</dbReference>
<evidence type="ECO:0000256" key="1">
    <source>
        <dbReference type="ARBA" id="ARBA00022491"/>
    </source>
</evidence>
<dbReference type="Pfam" id="PF00440">
    <property type="entry name" value="TetR_N"/>
    <property type="match status" value="1"/>
</dbReference>
<evidence type="ECO:0000256" key="2">
    <source>
        <dbReference type="ARBA" id="ARBA00023015"/>
    </source>
</evidence>
<dbReference type="SUPFAM" id="SSF48498">
    <property type="entry name" value="Tetracyclin repressor-like, C-terminal domain"/>
    <property type="match status" value="1"/>
</dbReference>
<evidence type="ECO:0000313" key="8">
    <source>
        <dbReference type="EMBL" id="QFR01675.1"/>
    </source>
</evidence>
<keyword evidence="4" id="KW-0804">Transcription</keyword>
<dbReference type="GO" id="GO:0003700">
    <property type="term" value="F:DNA-binding transcription factor activity"/>
    <property type="evidence" value="ECO:0007669"/>
    <property type="project" value="TreeGrafter"/>
</dbReference>
<dbReference type="PROSITE" id="PS50977">
    <property type="entry name" value="HTH_TETR_2"/>
    <property type="match status" value="1"/>
</dbReference>
<dbReference type="SUPFAM" id="SSF46689">
    <property type="entry name" value="Homeodomain-like"/>
    <property type="match status" value="1"/>
</dbReference>
<evidence type="ECO:0000259" key="7">
    <source>
        <dbReference type="PROSITE" id="PS50977"/>
    </source>
</evidence>
<dbReference type="InterPro" id="IPR039538">
    <property type="entry name" value="BetI_C"/>
</dbReference>
<evidence type="ECO:0000313" key="9">
    <source>
        <dbReference type="Proteomes" id="UP000327294"/>
    </source>
</evidence>
<evidence type="ECO:0000256" key="4">
    <source>
        <dbReference type="ARBA" id="ARBA00023163"/>
    </source>
</evidence>
<reference evidence="8 9" key="1">
    <citation type="submission" date="2019-10" db="EMBL/GenBank/DDBJ databases">
        <title>Streptomyces sp. strain GY16 isolated from leaves of Broussonetia papyrifera.</title>
        <authorList>
            <person name="Mo P."/>
        </authorList>
    </citation>
    <scope>NUCLEOTIDE SEQUENCE [LARGE SCALE GENOMIC DNA]</scope>
    <source>
        <strain evidence="8 9">GY16</strain>
    </source>
</reference>
<feature type="DNA-binding region" description="H-T-H motif" evidence="5">
    <location>
        <begin position="55"/>
        <end position="74"/>
    </location>
</feature>
<dbReference type="Gene3D" id="1.10.357.10">
    <property type="entry name" value="Tetracycline Repressor, domain 2"/>
    <property type="match status" value="1"/>
</dbReference>
<feature type="domain" description="HTH tetR-type" evidence="7">
    <location>
        <begin position="32"/>
        <end position="92"/>
    </location>
</feature>
<proteinExistence type="predicted"/>
<accession>A0A5P8KF81</accession>
<keyword evidence="3 5" id="KW-0238">DNA-binding</keyword>
<feature type="region of interest" description="Disordered" evidence="6">
    <location>
        <begin position="1"/>
        <end position="30"/>
    </location>
</feature>
<dbReference type="GO" id="GO:0000976">
    <property type="term" value="F:transcription cis-regulatory region binding"/>
    <property type="evidence" value="ECO:0007669"/>
    <property type="project" value="TreeGrafter"/>
</dbReference>
<dbReference type="Pfam" id="PF13977">
    <property type="entry name" value="TetR_C_6"/>
    <property type="match status" value="1"/>
</dbReference>